<proteinExistence type="predicted"/>
<feature type="domain" description="BZIP" evidence="2">
    <location>
        <begin position="171"/>
        <end position="234"/>
    </location>
</feature>
<feature type="compositionally biased region" description="Basic and acidic residues" evidence="1">
    <location>
        <begin position="170"/>
        <end position="188"/>
    </location>
</feature>
<dbReference type="AlphaFoldDB" id="A0A8J2X6W2"/>
<comment type="caution">
    <text evidence="3">The sequence shown here is derived from an EMBL/GenBank/DDBJ whole genome shotgun (WGS) entry which is preliminary data.</text>
</comment>
<organism evidence="3 4">
    <name type="scientific">Pelagomonas calceolata</name>
    <dbReference type="NCBI Taxonomy" id="35677"/>
    <lineage>
        <taxon>Eukaryota</taxon>
        <taxon>Sar</taxon>
        <taxon>Stramenopiles</taxon>
        <taxon>Ochrophyta</taxon>
        <taxon>Pelagophyceae</taxon>
        <taxon>Pelagomonadales</taxon>
        <taxon>Pelagomonadaceae</taxon>
        <taxon>Pelagomonas</taxon>
    </lineage>
</organism>
<evidence type="ECO:0000313" key="4">
    <source>
        <dbReference type="Proteomes" id="UP000789595"/>
    </source>
</evidence>
<evidence type="ECO:0000313" key="3">
    <source>
        <dbReference type="EMBL" id="CAH0378829.1"/>
    </source>
</evidence>
<evidence type="ECO:0000256" key="1">
    <source>
        <dbReference type="SAM" id="MobiDB-lite"/>
    </source>
</evidence>
<keyword evidence="4" id="KW-1185">Reference proteome</keyword>
<evidence type="ECO:0000259" key="2">
    <source>
        <dbReference type="PROSITE" id="PS50217"/>
    </source>
</evidence>
<dbReference type="CDD" id="cd14686">
    <property type="entry name" value="bZIP"/>
    <property type="match status" value="1"/>
</dbReference>
<dbReference type="InterPro" id="IPR004827">
    <property type="entry name" value="bZIP"/>
</dbReference>
<dbReference type="Proteomes" id="UP000789595">
    <property type="component" value="Unassembled WGS sequence"/>
</dbReference>
<feature type="region of interest" description="Disordered" evidence="1">
    <location>
        <begin position="70"/>
        <end position="89"/>
    </location>
</feature>
<dbReference type="GO" id="GO:0003700">
    <property type="term" value="F:DNA-binding transcription factor activity"/>
    <property type="evidence" value="ECO:0007669"/>
    <property type="project" value="InterPro"/>
</dbReference>
<accession>A0A8J2X6W2</accession>
<feature type="compositionally biased region" description="Low complexity" evidence="1">
    <location>
        <begin position="1"/>
        <end position="19"/>
    </location>
</feature>
<feature type="region of interest" description="Disordered" evidence="1">
    <location>
        <begin position="142"/>
        <end position="202"/>
    </location>
</feature>
<protein>
    <recommendedName>
        <fullName evidence="2">BZIP domain-containing protein</fullName>
    </recommendedName>
</protein>
<reference evidence="3" key="1">
    <citation type="submission" date="2021-11" db="EMBL/GenBank/DDBJ databases">
        <authorList>
            <consortium name="Genoscope - CEA"/>
            <person name="William W."/>
        </authorList>
    </citation>
    <scope>NUCLEOTIDE SEQUENCE</scope>
</reference>
<sequence length="260" mass="28022">MSAPTTQTAPTAPNGQAAAAPPPLPVAPGASPALNARSPLLTSSPYLRSMALLDNMDLQQLMAGGDLNQEEAARRAQGLANGGPQRSPEDALGALAAITARTGHTPPGQYDSLAPPAEDTNTMRRVTSHDQLTATAAAVAALSSPREAFPKPTRRAPPPAPAEDSGPGADARRRDVRRERNREHARISRERKRQKLEHLQEENDALRRKEQVLVDERNRLRMRLDEQERQNAGLRAYIQRHRHLLGDVAAAVLAPAPPPA</sequence>
<name>A0A8J2X6W2_9STRA</name>
<dbReference type="PROSITE" id="PS50217">
    <property type="entry name" value="BZIP"/>
    <property type="match status" value="1"/>
</dbReference>
<dbReference type="Gene3D" id="1.20.5.170">
    <property type="match status" value="1"/>
</dbReference>
<feature type="region of interest" description="Disordered" evidence="1">
    <location>
        <begin position="1"/>
        <end position="38"/>
    </location>
</feature>
<gene>
    <name evidence="3" type="ORF">PECAL_6P04260</name>
</gene>
<dbReference type="EMBL" id="CAKKNE010000006">
    <property type="protein sequence ID" value="CAH0378829.1"/>
    <property type="molecule type" value="Genomic_DNA"/>
</dbReference>